<comment type="caution">
    <text evidence="1">The sequence shown here is derived from an EMBL/GenBank/DDBJ whole genome shotgun (WGS) entry which is preliminary data.</text>
</comment>
<reference evidence="1" key="1">
    <citation type="submission" date="2018-11" db="EMBL/GenBank/DDBJ databases">
        <title>The sequence and de novo assembly of Larimichthys crocea genome using PacBio and Hi-C technologies.</title>
        <authorList>
            <person name="Xu P."/>
            <person name="Chen B."/>
            <person name="Zhou Z."/>
            <person name="Ke Q."/>
            <person name="Wu Y."/>
            <person name="Bai H."/>
            <person name="Pu F."/>
        </authorList>
    </citation>
    <scope>NUCLEOTIDE SEQUENCE</scope>
    <source>
        <tissue evidence="1">Muscle</tissue>
    </source>
</reference>
<gene>
    <name evidence="1" type="ORF">E3U43_006934</name>
</gene>
<evidence type="ECO:0000313" key="1">
    <source>
        <dbReference type="EMBL" id="TMS20441.1"/>
    </source>
</evidence>
<keyword evidence="2" id="KW-1185">Reference proteome</keyword>
<organism evidence="1 2">
    <name type="scientific">Larimichthys crocea</name>
    <name type="common">Large yellow croaker</name>
    <name type="synonym">Pseudosciaena crocea</name>
    <dbReference type="NCBI Taxonomy" id="215358"/>
    <lineage>
        <taxon>Eukaryota</taxon>
        <taxon>Metazoa</taxon>
        <taxon>Chordata</taxon>
        <taxon>Craniata</taxon>
        <taxon>Vertebrata</taxon>
        <taxon>Euteleostomi</taxon>
        <taxon>Actinopterygii</taxon>
        <taxon>Neopterygii</taxon>
        <taxon>Teleostei</taxon>
        <taxon>Neoteleostei</taxon>
        <taxon>Acanthomorphata</taxon>
        <taxon>Eupercaria</taxon>
        <taxon>Sciaenidae</taxon>
        <taxon>Larimichthys</taxon>
    </lineage>
</organism>
<protein>
    <submittedName>
        <fullName evidence="1">Uncharacterized protein</fullName>
    </submittedName>
</protein>
<proteinExistence type="predicted"/>
<dbReference type="Proteomes" id="UP000793456">
    <property type="component" value="Chromosome IV"/>
</dbReference>
<sequence length="227" mass="24795">MEVKKDGGGPWSSSGASSAPSHHACYRSTLIAFFFFFLVIGVFVGLLLAYLVQEQHYFMETVELRGLKYDPVLQDENSGYSIVLSSVLKSKIKNALTASSISQHYVDCSIVAYGNINGDVMATFRLVFRVSKVQQYSDNFVQDLLRTGLSSAMHGKPLEVPDFGEINTIVLLGASGKSFYAIGDEMIAKCPDNTFTCDNGECVTKLNPECDFITDCADGSDEARCGE</sequence>
<dbReference type="EMBL" id="CM011677">
    <property type="protein sequence ID" value="TMS20441.1"/>
    <property type="molecule type" value="Genomic_DNA"/>
</dbReference>
<evidence type="ECO:0000313" key="2">
    <source>
        <dbReference type="Proteomes" id="UP000793456"/>
    </source>
</evidence>
<name>A0ACD3RLN4_LARCR</name>
<accession>A0ACD3RLN4</accession>